<dbReference type="EMBL" id="UOFQ01000155">
    <property type="protein sequence ID" value="VAW89815.1"/>
    <property type="molecule type" value="Genomic_DNA"/>
</dbReference>
<reference evidence="1" key="1">
    <citation type="submission" date="2018-06" db="EMBL/GenBank/DDBJ databases">
        <authorList>
            <person name="Zhirakovskaya E."/>
        </authorList>
    </citation>
    <scope>NUCLEOTIDE SEQUENCE</scope>
</reference>
<gene>
    <name evidence="1" type="ORF">MNBD_GAMMA17-1269</name>
</gene>
<name>A0A3B0Z8S5_9ZZZZ</name>
<accession>A0A3B0Z8S5</accession>
<evidence type="ECO:0000313" key="1">
    <source>
        <dbReference type="EMBL" id="VAW89815.1"/>
    </source>
</evidence>
<protein>
    <submittedName>
        <fullName evidence="1">Uncharacterized protein</fullName>
    </submittedName>
</protein>
<organism evidence="1">
    <name type="scientific">hydrothermal vent metagenome</name>
    <dbReference type="NCBI Taxonomy" id="652676"/>
    <lineage>
        <taxon>unclassified sequences</taxon>
        <taxon>metagenomes</taxon>
        <taxon>ecological metagenomes</taxon>
    </lineage>
</organism>
<proteinExistence type="predicted"/>
<dbReference type="AlphaFoldDB" id="A0A3B0Z8S5"/>
<sequence>MNITMKQTKINALAAEPAKDLEMPEDLHV</sequence>